<dbReference type="PANTHER" id="PTHR17550:SF7">
    <property type="entry name" value="RNA-BINDING PROTEIN 44"/>
    <property type="match status" value="1"/>
</dbReference>
<evidence type="ECO:0000313" key="2">
    <source>
        <dbReference type="Proteomes" id="UP000503349"/>
    </source>
</evidence>
<proteinExistence type="predicted"/>
<reference evidence="1 2" key="1">
    <citation type="submission" date="2019-02" db="EMBL/GenBank/DDBJ databases">
        <title>Opniocepnalus argus genome.</title>
        <authorList>
            <person name="Zhou C."/>
            <person name="Xiao S."/>
        </authorList>
    </citation>
    <scope>NUCLEOTIDE SEQUENCE [LARGE SCALE GENOMIC DNA]</scope>
    <source>
        <strain evidence="1">OARG1902GOOAL</strain>
        <tissue evidence="1">Muscle</tissue>
    </source>
</reference>
<organism evidence="1 2">
    <name type="scientific">Channa argus</name>
    <name type="common">Northern snakehead</name>
    <name type="synonym">Ophicephalus argus</name>
    <dbReference type="NCBI Taxonomy" id="215402"/>
    <lineage>
        <taxon>Eukaryota</taxon>
        <taxon>Metazoa</taxon>
        <taxon>Chordata</taxon>
        <taxon>Craniata</taxon>
        <taxon>Vertebrata</taxon>
        <taxon>Euteleostomi</taxon>
        <taxon>Actinopterygii</taxon>
        <taxon>Neopterygii</taxon>
        <taxon>Teleostei</taxon>
        <taxon>Neoteleostei</taxon>
        <taxon>Acanthomorphata</taxon>
        <taxon>Anabantaria</taxon>
        <taxon>Anabantiformes</taxon>
        <taxon>Channoidei</taxon>
        <taxon>Channidae</taxon>
        <taxon>Channa</taxon>
    </lineage>
</organism>
<dbReference type="AlphaFoldDB" id="A0A6G1PW36"/>
<dbReference type="Proteomes" id="UP000503349">
    <property type="component" value="Chromosome 10"/>
</dbReference>
<evidence type="ECO:0000313" key="1">
    <source>
        <dbReference type="EMBL" id="KAF3694485.1"/>
    </source>
</evidence>
<gene>
    <name evidence="1" type="ORF">EXN66_Car010161</name>
</gene>
<protein>
    <submittedName>
        <fullName evidence="1">RNA-binding protein 44 RNA-binding motif protein 44</fullName>
    </submittedName>
</protein>
<reference evidence="2" key="2">
    <citation type="submission" date="2019-02" db="EMBL/GenBank/DDBJ databases">
        <title>Opniocepnalus argus Var Kimnra genome.</title>
        <authorList>
            <person name="Zhou C."/>
            <person name="Xiao S."/>
        </authorList>
    </citation>
    <scope>NUCLEOTIDE SEQUENCE [LARGE SCALE GENOMIC DNA]</scope>
</reference>
<dbReference type="EMBL" id="CM015721">
    <property type="protein sequence ID" value="KAF3694485.1"/>
    <property type="molecule type" value="Genomic_DNA"/>
</dbReference>
<dbReference type="PANTHER" id="PTHR17550">
    <property type="entry name" value="E3 UBIQUITIN-PROTEIN LIGASE TTC3"/>
    <property type="match status" value="1"/>
</dbReference>
<keyword evidence="2" id="KW-1185">Reference proteome</keyword>
<name>A0A6G1PW36_CHAAH</name>
<accession>A0A6G1PW36</accession>
<sequence length="615" mass="68084">MSTPTSASSQYWSFAQPAAVFPALWPCFPITLPFDGTVARPLYLANDCAVPPQVSSHVYRNAGGNRRRGDNRKFVLDRSLFELVAAFPYLALTDPQLLGWYLRLSPGDRKVIQDEGGFYQFLHRHPALELSKHHVYVKVNSSVQPTITSNPAAITNFSVNMELESCRHRRNPEFSSRFSVTQDKCAYITYTDIDPLQSTFPNESFPECYSLGSIHIDGAKLNDGSTTQSAELKDITCPLRLVEERDTKEQGLGDVVGCNSATVDDEYNEANLCLEDQSDNVHTVMEEDESNLVRAASDSQKACTTNGEALATGSEAMKSELSVTERNTADKSTSPVPWARTCDIMLGTEQTLCVSAFTQTDDPGTVDKHLVTEVHMADLDYLAARAQRAELNLLALQYSMCRQHCWRLYYTSAEGDRGDLNTYWPKDPPANFLNVLQKLKSDYIEMRGKILEGVPLEHLKPLSVDSEKITTAVSRYIPAQIAGDLLGNSLSWGSGETRGQTASGDRNECSNEGTNDCQFMAQPPFGTSIKNMKRVCILPVAKGTYIPQHYGTMGSFDTLMAELTQCHPDVGRQKIVDALVELRDKHQGALSSLPLRTIREMASELLTRSASATQL</sequence>